<evidence type="ECO:0000256" key="1">
    <source>
        <dbReference type="ARBA" id="ARBA00023015"/>
    </source>
</evidence>
<evidence type="ECO:0000256" key="2">
    <source>
        <dbReference type="ARBA" id="ARBA00023125"/>
    </source>
</evidence>
<dbReference type="SUPFAM" id="SSF47413">
    <property type="entry name" value="lambda repressor-like DNA-binding domains"/>
    <property type="match status" value="1"/>
</dbReference>
<reference evidence="7" key="1">
    <citation type="journal article" date="2019" name="Int. J. Syst. Evol. Microbiol.">
        <title>The Global Catalogue of Microorganisms (GCM) 10K type strain sequencing project: providing services to taxonomists for standard genome sequencing and annotation.</title>
        <authorList>
            <consortium name="The Broad Institute Genomics Platform"/>
            <consortium name="The Broad Institute Genome Sequencing Center for Infectious Disease"/>
            <person name="Wu L."/>
            <person name="Ma J."/>
        </authorList>
    </citation>
    <scope>NUCLEOTIDE SEQUENCE [LARGE SCALE GENOMIC DNA]</scope>
    <source>
        <strain evidence="7">JCM 16929</strain>
    </source>
</reference>
<keyword evidence="3" id="KW-0804">Transcription</keyword>
<dbReference type="PROSITE" id="PS50932">
    <property type="entry name" value="HTH_LACI_2"/>
    <property type="match status" value="1"/>
</dbReference>
<dbReference type="Gene3D" id="3.40.50.2300">
    <property type="match status" value="2"/>
</dbReference>
<dbReference type="Pfam" id="PF13377">
    <property type="entry name" value="Peripla_BP_3"/>
    <property type="match status" value="1"/>
</dbReference>
<feature type="domain" description="HTH lacI-type" evidence="5">
    <location>
        <begin position="9"/>
        <end position="64"/>
    </location>
</feature>
<evidence type="ECO:0000313" key="6">
    <source>
        <dbReference type="EMBL" id="GAA3639386.1"/>
    </source>
</evidence>
<keyword evidence="1" id="KW-0805">Transcription regulation</keyword>
<gene>
    <name evidence="6" type="ORF">GCM10022236_47340</name>
</gene>
<organism evidence="6 7">
    <name type="scientific">Microlunatus ginsengisoli</name>
    <dbReference type="NCBI Taxonomy" id="363863"/>
    <lineage>
        <taxon>Bacteria</taxon>
        <taxon>Bacillati</taxon>
        <taxon>Actinomycetota</taxon>
        <taxon>Actinomycetes</taxon>
        <taxon>Propionibacteriales</taxon>
        <taxon>Propionibacteriaceae</taxon>
        <taxon>Microlunatus</taxon>
    </lineage>
</organism>
<dbReference type="CDD" id="cd01392">
    <property type="entry name" value="HTH_LacI"/>
    <property type="match status" value="1"/>
</dbReference>
<evidence type="ECO:0000256" key="4">
    <source>
        <dbReference type="SAM" id="MobiDB-lite"/>
    </source>
</evidence>
<dbReference type="Pfam" id="PF00356">
    <property type="entry name" value="LacI"/>
    <property type="match status" value="1"/>
</dbReference>
<accession>A0ABP7ATC2</accession>
<dbReference type="PANTHER" id="PTHR30146">
    <property type="entry name" value="LACI-RELATED TRANSCRIPTIONAL REPRESSOR"/>
    <property type="match status" value="1"/>
</dbReference>
<dbReference type="SMART" id="SM00354">
    <property type="entry name" value="HTH_LACI"/>
    <property type="match status" value="1"/>
</dbReference>
<keyword evidence="7" id="KW-1185">Reference proteome</keyword>
<evidence type="ECO:0000313" key="7">
    <source>
        <dbReference type="Proteomes" id="UP001501490"/>
    </source>
</evidence>
<evidence type="ECO:0000256" key="3">
    <source>
        <dbReference type="ARBA" id="ARBA00023163"/>
    </source>
</evidence>
<dbReference type="Gene3D" id="1.10.260.40">
    <property type="entry name" value="lambda repressor-like DNA-binding domains"/>
    <property type="match status" value="1"/>
</dbReference>
<dbReference type="Proteomes" id="UP001501490">
    <property type="component" value="Unassembled WGS sequence"/>
</dbReference>
<dbReference type="GO" id="GO:0003677">
    <property type="term" value="F:DNA binding"/>
    <property type="evidence" value="ECO:0007669"/>
    <property type="project" value="UniProtKB-KW"/>
</dbReference>
<dbReference type="CDD" id="cd06267">
    <property type="entry name" value="PBP1_LacI_sugar_binding-like"/>
    <property type="match status" value="1"/>
</dbReference>
<proteinExistence type="predicted"/>
<comment type="caution">
    <text evidence="6">The sequence shown here is derived from an EMBL/GenBank/DDBJ whole genome shotgun (WGS) entry which is preliminary data.</text>
</comment>
<keyword evidence="2 6" id="KW-0238">DNA-binding</keyword>
<dbReference type="PANTHER" id="PTHR30146:SF109">
    <property type="entry name" value="HTH-TYPE TRANSCRIPTIONAL REGULATOR GALS"/>
    <property type="match status" value="1"/>
</dbReference>
<dbReference type="InterPro" id="IPR000843">
    <property type="entry name" value="HTH_LacI"/>
</dbReference>
<feature type="region of interest" description="Disordered" evidence="4">
    <location>
        <begin position="336"/>
        <end position="357"/>
    </location>
</feature>
<evidence type="ECO:0000259" key="5">
    <source>
        <dbReference type="PROSITE" id="PS50932"/>
    </source>
</evidence>
<name>A0ABP7ATC2_9ACTN</name>
<protein>
    <submittedName>
        <fullName evidence="6">LacI family DNA-binding transcriptional regulator</fullName>
    </submittedName>
</protein>
<dbReference type="InterPro" id="IPR046335">
    <property type="entry name" value="LacI/GalR-like_sensor"/>
</dbReference>
<dbReference type="EMBL" id="BAABAB010000050">
    <property type="protein sequence ID" value="GAA3639386.1"/>
    <property type="molecule type" value="Genomic_DNA"/>
</dbReference>
<dbReference type="InterPro" id="IPR010982">
    <property type="entry name" value="Lambda_DNA-bd_dom_sf"/>
</dbReference>
<dbReference type="SUPFAM" id="SSF53822">
    <property type="entry name" value="Periplasmic binding protein-like I"/>
    <property type="match status" value="1"/>
</dbReference>
<dbReference type="InterPro" id="IPR028082">
    <property type="entry name" value="Peripla_BP_I"/>
</dbReference>
<sequence length="357" mass="37996">MNDQHPRVVTRADVARLAGVSTAVVSYVVNDGPRPVAADTAARVREAIEMLGYRPNASARALKLGTTGVLGLVVPDSSNPFYAELALEVERSATRRGLALLVASSNSDLELESRLIQDLASRQVDGLLVSAISGPPRITAGASRIPVPLTYLDAQLPVEGVSTVSSDGEAGARMLVQHLLRVHGHSTVALLMGTASTGWVDGRELGWQRTLREHGAPDAPLERAPFSRKGGYEGGLRLLRGRGRPAAVFASSDLQAIGLLRAAHELGIAVPGELAVVAYDGTEESEYCWPPLTCARQRIADIAEAAVNAVLDGRAPTHRVFDVDLLIRRSCGCTGEEPGELRTRRARPRDRIGPPPT</sequence>